<accession>A0A7Y6NJG2</accession>
<dbReference type="RefSeq" id="WP_176065011.1">
    <property type="nucleotide sequence ID" value="NZ_JABWMJ010000001.1"/>
</dbReference>
<proteinExistence type="predicted"/>
<dbReference type="GO" id="GO:0071949">
    <property type="term" value="F:FAD binding"/>
    <property type="evidence" value="ECO:0007669"/>
    <property type="project" value="InterPro"/>
</dbReference>
<protein>
    <submittedName>
        <fullName evidence="2">BLUF domain-containing protein</fullName>
    </submittedName>
</protein>
<dbReference type="Proteomes" id="UP000529637">
    <property type="component" value="Unassembled WGS sequence"/>
</dbReference>
<evidence type="ECO:0000259" key="1">
    <source>
        <dbReference type="PROSITE" id="PS50925"/>
    </source>
</evidence>
<dbReference type="Gene3D" id="3.30.70.100">
    <property type="match status" value="1"/>
</dbReference>
<dbReference type="InterPro" id="IPR007024">
    <property type="entry name" value="BLUF_domain"/>
</dbReference>
<reference evidence="2 3" key="1">
    <citation type="submission" date="2020-06" db="EMBL/GenBank/DDBJ databases">
        <title>Schlegella sp. ID0723 isolated from air conditioner.</title>
        <authorList>
            <person name="Kim D.Y."/>
            <person name="Kim D.-U."/>
        </authorList>
    </citation>
    <scope>NUCLEOTIDE SEQUENCE [LARGE SCALE GENOMIC DNA]</scope>
    <source>
        <strain evidence="2 3">ID0723</strain>
    </source>
</reference>
<dbReference type="AlphaFoldDB" id="A0A7Y6NJG2"/>
<sequence length="138" mass="15315">MPSLRQLFYVSRPTPLCGAATIQDILQISRRNNRQRDITGCLLYSGDHFAQVLEGRSDVVEPLLDRIAVDPRHHEVRVLRSMPCSARRYGDWSMGYVHDGGLAEALHALSSGPADPADAARIDALLDRMRTDPVMGGY</sequence>
<name>A0A7Y6NJG2_9BURK</name>
<dbReference type="SMART" id="SM01034">
    <property type="entry name" value="BLUF"/>
    <property type="match status" value="1"/>
</dbReference>
<dbReference type="InterPro" id="IPR036046">
    <property type="entry name" value="Acylphosphatase-like_dom_sf"/>
</dbReference>
<dbReference type="EMBL" id="JABWMJ010000001">
    <property type="protein sequence ID" value="NUZ04224.1"/>
    <property type="molecule type" value="Genomic_DNA"/>
</dbReference>
<evidence type="ECO:0000313" key="3">
    <source>
        <dbReference type="Proteomes" id="UP000529637"/>
    </source>
</evidence>
<comment type="caution">
    <text evidence="2">The sequence shown here is derived from an EMBL/GenBank/DDBJ whole genome shotgun (WGS) entry which is preliminary data.</text>
</comment>
<keyword evidence="3" id="KW-1185">Reference proteome</keyword>
<organism evidence="2 3">
    <name type="scientific">Piscinibacter koreensis</name>
    <dbReference type="NCBI Taxonomy" id="2742824"/>
    <lineage>
        <taxon>Bacteria</taxon>
        <taxon>Pseudomonadati</taxon>
        <taxon>Pseudomonadota</taxon>
        <taxon>Betaproteobacteria</taxon>
        <taxon>Burkholderiales</taxon>
        <taxon>Sphaerotilaceae</taxon>
        <taxon>Piscinibacter</taxon>
    </lineage>
</organism>
<dbReference type="PROSITE" id="PS50925">
    <property type="entry name" value="BLUF"/>
    <property type="match status" value="1"/>
</dbReference>
<dbReference type="Pfam" id="PF04940">
    <property type="entry name" value="BLUF"/>
    <property type="match status" value="1"/>
</dbReference>
<dbReference type="GO" id="GO:0009882">
    <property type="term" value="F:blue light photoreceptor activity"/>
    <property type="evidence" value="ECO:0007669"/>
    <property type="project" value="InterPro"/>
</dbReference>
<feature type="domain" description="BLUF" evidence="1">
    <location>
        <begin position="4"/>
        <end position="95"/>
    </location>
</feature>
<evidence type="ECO:0000313" key="2">
    <source>
        <dbReference type="EMBL" id="NUZ04224.1"/>
    </source>
</evidence>
<gene>
    <name evidence="2" type="ORF">HQN59_00465</name>
</gene>
<dbReference type="SUPFAM" id="SSF54975">
    <property type="entry name" value="Acylphosphatase/BLUF domain-like"/>
    <property type="match status" value="1"/>
</dbReference>